<evidence type="ECO:0008006" key="5">
    <source>
        <dbReference type="Google" id="ProtNLM"/>
    </source>
</evidence>
<evidence type="ECO:0000313" key="3">
    <source>
        <dbReference type="EMBL" id="MCX2745594.1"/>
    </source>
</evidence>
<dbReference type="InterPro" id="IPR013325">
    <property type="entry name" value="RNA_pol_sigma_r2"/>
</dbReference>
<dbReference type="Proteomes" id="UP001209885">
    <property type="component" value="Unassembled WGS sequence"/>
</dbReference>
<dbReference type="Pfam" id="PF04542">
    <property type="entry name" value="Sigma70_r2"/>
    <property type="match status" value="1"/>
</dbReference>
<dbReference type="PANTHER" id="PTHR47756:SF2">
    <property type="entry name" value="BLL6612 PROTEIN"/>
    <property type="match status" value="1"/>
</dbReference>
<keyword evidence="4" id="KW-1185">Reference proteome</keyword>
<organism evidence="3 4">
    <name type="scientific">Mangrovivirga halotolerans</name>
    <dbReference type="NCBI Taxonomy" id="2993936"/>
    <lineage>
        <taxon>Bacteria</taxon>
        <taxon>Pseudomonadati</taxon>
        <taxon>Bacteroidota</taxon>
        <taxon>Cytophagia</taxon>
        <taxon>Cytophagales</taxon>
        <taxon>Mangrovivirgaceae</taxon>
        <taxon>Mangrovivirga</taxon>
    </lineage>
</organism>
<protein>
    <recommendedName>
        <fullName evidence="5">RNA polymerase</fullName>
    </recommendedName>
</protein>
<dbReference type="SUPFAM" id="SSF88659">
    <property type="entry name" value="Sigma3 and sigma4 domains of RNA polymerase sigma factors"/>
    <property type="match status" value="1"/>
</dbReference>
<name>A0ABT3RV01_9BACT</name>
<dbReference type="SUPFAM" id="SSF88946">
    <property type="entry name" value="Sigma2 domain of RNA polymerase sigma factors"/>
    <property type="match status" value="1"/>
</dbReference>
<dbReference type="Gene3D" id="1.10.1740.10">
    <property type="match status" value="1"/>
</dbReference>
<accession>A0ABT3RV01</accession>
<feature type="domain" description="RNA polymerase sigma-70 region 2" evidence="1">
    <location>
        <begin position="22"/>
        <end position="80"/>
    </location>
</feature>
<dbReference type="RefSeq" id="WP_266058192.1">
    <property type="nucleotide sequence ID" value="NZ_JAPFQN010000010.1"/>
</dbReference>
<dbReference type="Pfam" id="PF20239">
    <property type="entry name" value="DUF6596"/>
    <property type="match status" value="1"/>
</dbReference>
<sequence length="403" mass="46604">MNKKVNSSIESNYRALYGKLFSALISKFGVNYVNEIEDAIQNSFYKALKTWQTNKIPDKQENWLFIVAKNDVINQIKRRNKSSSGILLNEEEENITEENDLRLQTILFLSASKTASSQAKIIFILKNVFGLNIREISENTLLSQDAIYKSINRAKKNLQIEFENKQLHSITNQAGKNEIDTVEEILYAVFNIGFDSFDDKIKSIINEDLCLEALALTKLLLREHQQATTRSLLALFCFHIARIPAKVINGKLVSFLEQNQAKWDKRLIELGFSYLQKPEKLNRFYIEALIAAKYMTAQSYDNEHWQEIVKLYKLLIEHHNSQIIKLNLCYSLYKAQRKEEALELMGQIENVIPSGHIYFSLVKAELSKDTEPEKSGKIMASVIDKMEQNIRKEYLLEKGYITP</sequence>
<reference evidence="3 4" key="1">
    <citation type="submission" date="2022-11" db="EMBL/GenBank/DDBJ databases">
        <title>The characterization of three novel Bacteroidetes species and genomic analysis of their roles in tidal elemental geochemical cycles.</title>
        <authorList>
            <person name="Ma K."/>
        </authorList>
    </citation>
    <scope>NUCLEOTIDE SEQUENCE [LARGE SCALE GENOMIC DNA]</scope>
    <source>
        <strain evidence="3 4">M17</strain>
    </source>
</reference>
<proteinExistence type="predicted"/>
<evidence type="ECO:0000259" key="2">
    <source>
        <dbReference type="Pfam" id="PF20239"/>
    </source>
</evidence>
<dbReference type="PANTHER" id="PTHR47756">
    <property type="entry name" value="BLL6612 PROTEIN-RELATED"/>
    <property type="match status" value="1"/>
</dbReference>
<dbReference type="InterPro" id="IPR013324">
    <property type="entry name" value="RNA_pol_sigma_r3/r4-like"/>
</dbReference>
<dbReference type="EMBL" id="JAPFQN010000010">
    <property type="protein sequence ID" value="MCX2745594.1"/>
    <property type="molecule type" value="Genomic_DNA"/>
</dbReference>
<comment type="caution">
    <text evidence="3">The sequence shown here is derived from an EMBL/GenBank/DDBJ whole genome shotgun (WGS) entry which is preliminary data.</text>
</comment>
<evidence type="ECO:0000313" key="4">
    <source>
        <dbReference type="Proteomes" id="UP001209885"/>
    </source>
</evidence>
<feature type="domain" description="DUF6596" evidence="2">
    <location>
        <begin position="179"/>
        <end position="277"/>
    </location>
</feature>
<evidence type="ECO:0000259" key="1">
    <source>
        <dbReference type="Pfam" id="PF04542"/>
    </source>
</evidence>
<dbReference type="InterPro" id="IPR007627">
    <property type="entry name" value="RNA_pol_sigma70_r2"/>
</dbReference>
<gene>
    <name evidence="3" type="ORF">OO013_17060</name>
</gene>
<dbReference type="InterPro" id="IPR046531">
    <property type="entry name" value="DUF6596"/>
</dbReference>